<keyword evidence="1" id="KW-0812">Transmembrane</keyword>
<name>A0A428KKT1_9BACT</name>
<dbReference type="Proteomes" id="UP000273500">
    <property type="component" value="Unassembled WGS sequence"/>
</dbReference>
<keyword evidence="1" id="KW-1133">Transmembrane helix</keyword>
<feature type="transmembrane region" description="Helical" evidence="1">
    <location>
        <begin position="70"/>
        <end position="89"/>
    </location>
</feature>
<proteinExistence type="predicted"/>
<evidence type="ECO:0000313" key="3">
    <source>
        <dbReference type="Proteomes" id="UP000273500"/>
    </source>
</evidence>
<sequence>MPGIFAMFILGFFWKKTTSTATLFATTGSFLLSVLLKLLPNFANLSFLAPFGFAVPNAAGIYEIPFLDRMGFVFLICVAMMMLISLVETSRGVKTNGLEVDQSMFKTTRGVAIGAITIMVLLTVLYTVYW</sequence>
<comment type="caution">
    <text evidence="2">The sequence shown here is derived from an EMBL/GenBank/DDBJ whole genome shotgun (WGS) entry which is preliminary data.</text>
</comment>
<dbReference type="Gene3D" id="1.20.1730.10">
    <property type="entry name" value="Sodium/glucose cotransporter"/>
    <property type="match status" value="1"/>
</dbReference>
<dbReference type="EMBL" id="RWIT01000011">
    <property type="protein sequence ID" value="RSK46955.1"/>
    <property type="molecule type" value="Genomic_DNA"/>
</dbReference>
<accession>A0A428KKT1</accession>
<evidence type="ECO:0000313" key="2">
    <source>
        <dbReference type="EMBL" id="RSK46955.1"/>
    </source>
</evidence>
<protein>
    <recommendedName>
        <fullName evidence="4">Sodium transporter</fullName>
    </recommendedName>
</protein>
<reference evidence="2 3" key="1">
    <citation type="submission" date="2018-12" db="EMBL/GenBank/DDBJ databases">
        <authorList>
            <person name="Feng G."/>
            <person name="Zhu H."/>
        </authorList>
    </citation>
    <scope>NUCLEOTIDE SEQUENCE [LARGE SCALE GENOMIC DNA]</scope>
    <source>
        <strain evidence="2 3">KCTC 12533</strain>
    </source>
</reference>
<keyword evidence="1" id="KW-0472">Membrane</keyword>
<organism evidence="2 3">
    <name type="scientific">Hymenobacter rigui</name>
    <dbReference type="NCBI Taxonomy" id="334424"/>
    <lineage>
        <taxon>Bacteria</taxon>
        <taxon>Pseudomonadati</taxon>
        <taxon>Bacteroidota</taxon>
        <taxon>Cytophagia</taxon>
        <taxon>Cytophagales</taxon>
        <taxon>Hymenobacteraceae</taxon>
        <taxon>Hymenobacter</taxon>
    </lineage>
</organism>
<dbReference type="AlphaFoldDB" id="A0A428KKT1"/>
<evidence type="ECO:0000256" key="1">
    <source>
        <dbReference type="SAM" id="Phobius"/>
    </source>
</evidence>
<gene>
    <name evidence="2" type="ORF">EI291_16655</name>
</gene>
<feature type="transmembrane region" description="Helical" evidence="1">
    <location>
        <begin position="110"/>
        <end position="129"/>
    </location>
</feature>
<evidence type="ECO:0008006" key="4">
    <source>
        <dbReference type="Google" id="ProtNLM"/>
    </source>
</evidence>
<dbReference type="InterPro" id="IPR038377">
    <property type="entry name" value="Na/Glc_symporter_sf"/>
</dbReference>
<keyword evidence="3" id="KW-1185">Reference proteome</keyword>